<evidence type="ECO:0000256" key="8">
    <source>
        <dbReference type="ARBA" id="ARBA00022842"/>
    </source>
</evidence>
<dbReference type="InterPro" id="IPR000086">
    <property type="entry name" value="NUDIX_hydrolase_dom"/>
</dbReference>
<dbReference type="GO" id="GO:0008413">
    <property type="term" value="F:8-oxo-7,8-dihydroguanosine triphosphate pyrophosphatase activity"/>
    <property type="evidence" value="ECO:0007669"/>
    <property type="project" value="TreeGrafter"/>
</dbReference>
<keyword evidence="5" id="KW-0479">Metal-binding</keyword>
<dbReference type="InterPro" id="IPR020084">
    <property type="entry name" value="NUDIX_hydrolase_CS"/>
</dbReference>
<evidence type="ECO:0000256" key="4">
    <source>
        <dbReference type="ARBA" id="ARBA00022705"/>
    </source>
</evidence>
<keyword evidence="9" id="KW-0234">DNA repair</keyword>
<dbReference type="GO" id="GO:0046872">
    <property type="term" value="F:metal ion binding"/>
    <property type="evidence" value="ECO:0007669"/>
    <property type="project" value="UniProtKB-KW"/>
</dbReference>
<dbReference type="GO" id="GO:0044716">
    <property type="term" value="F:8-oxo-GDP phosphatase activity"/>
    <property type="evidence" value="ECO:0007669"/>
    <property type="project" value="TreeGrafter"/>
</dbReference>
<evidence type="ECO:0000256" key="6">
    <source>
        <dbReference type="ARBA" id="ARBA00022763"/>
    </source>
</evidence>
<dbReference type="GO" id="GO:0006260">
    <property type="term" value="P:DNA replication"/>
    <property type="evidence" value="ECO:0007669"/>
    <property type="project" value="UniProtKB-KW"/>
</dbReference>
<reference evidence="18" key="2">
    <citation type="journal article" date="2021" name="PeerJ">
        <title>Extensive microbial diversity within the chicken gut microbiome revealed by metagenomics and culture.</title>
        <authorList>
            <person name="Gilroy R."/>
            <person name="Ravi A."/>
            <person name="Getino M."/>
            <person name="Pursley I."/>
            <person name="Horton D.L."/>
            <person name="Alikhan N.F."/>
            <person name="Baker D."/>
            <person name="Gharbi K."/>
            <person name="Hall N."/>
            <person name="Watson M."/>
            <person name="Adriaenssens E.M."/>
            <person name="Foster-Nyarko E."/>
            <person name="Jarju S."/>
            <person name="Secka A."/>
            <person name="Antonio M."/>
            <person name="Oren A."/>
            <person name="Chaudhuri R.R."/>
            <person name="La Ragione R."/>
            <person name="Hildebrand F."/>
            <person name="Pallen M.J."/>
        </authorList>
    </citation>
    <scope>NUCLEOTIDE SEQUENCE</scope>
    <source>
        <strain evidence="18">11167</strain>
    </source>
</reference>
<comment type="catalytic activity">
    <reaction evidence="10">
        <text>8-oxo-dGTP + H2O = 8-oxo-dGMP + diphosphate + H(+)</text>
        <dbReference type="Rhea" id="RHEA:31575"/>
        <dbReference type="ChEBI" id="CHEBI:15377"/>
        <dbReference type="ChEBI" id="CHEBI:15378"/>
        <dbReference type="ChEBI" id="CHEBI:33019"/>
        <dbReference type="ChEBI" id="CHEBI:63224"/>
        <dbReference type="ChEBI" id="CHEBI:77896"/>
        <dbReference type="EC" id="3.6.1.55"/>
    </reaction>
</comment>
<evidence type="ECO:0000256" key="14">
    <source>
        <dbReference type="ARBA" id="ARBA00041592"/>
    </source>
</evidence>
<evidence type="ECO:0000256" key="16">
    <source>
        <dbReference type="ARBA" id="ARBA00042798"/>
    </source>
</evidence>
<dbReference type="PANTHER" id="PTHR47707:SF1">
    <property type="entry name" value="NUDIX HYDROLASE FAMILY PROTEIN"/>
    <property type="match status" value="1"/>
</dbReference>
<comment type="similarity">
    <text evidence="2">Belongs to the Nudix hydrolase family.</text>
</comment>
<dbReference type="AlphaFoldDB" id="A0A9D9H6R2"/>
<dbReference type="GO" id="GO:0044715">
    <property type="term" value="F:8-oxo-dGDP phosphatase activity"/>
    <property type="evidence" value="ECO:0007669"/>
    <property type="project" value="TreeGrafter"/>
</dbReference>
<dbReference type="GO" id="GO:0006281">
    <property type="term" value="P:DNA repair"/>
    <property type="evidence" value="ECO:0007669"/>
    <property type="project" value="UniProtKB-KW"/>
</dbReference>
<reference evidence="18" key="1">
    <citation type="submission" date="2020-10" db="EMBL/GenBank/DDBJ databases">
        <authorList>
            <person name="Gilroy R."/>
        </authorList>
    </citation>
    <scope>NUCLEOTIDE SEQUENCE</scope>
    <source>
        <strain evidence="18">11167</strain>
    </source>
</reference>
<evidence type="ECO:0000256" key="15">
    <source>
        <dbReference type="ARBA" id="ARBA00041979"/>
    </source>
</evidence>
<evidence type="ECO:0000256" key="7">
    <source>
        <dbReference type="ARBA" id="ARBA00022801"/>
    </source>
</evidence>
<dbReference type="Pfam" id="PF00293">
    <property type="entry name" value="NUDIX"/>
    <property type="match status" value="1"/>
</dbReference>
<dbReference type="PANTHER" id="PTHR47707">
    <property type="entry name" value="8-OXO-DGTP DIPHOSPHATASE"/>
    <property type="match status" value="1"/>
</dbReference>
<keyword evidence="7" id="KW-0378">Hydrolase</keyword>
<evidence type="ECO:0000256" key="2">
    <source>
        <dbReference type="ARBA" id="ARBA00005582"/>
    </source>
</evidence>
<dbReference type="Proteomes" id="UP000823633">
    <property type="component" value="Unassembled WGS sequence"/>
</dbReference>
<evidence type="ECO:0000256" key="13">
    <source>
        <dbReference type="ARBA" id="ARBA00040794"/>
    </source>
</evidence>
<evidence type="ECO:0000256" key="1">
    <source>
        <dbReference type="ARBA" id="ARBA00001946"/>
    </source>
</evidence>
<evidence type="ECO:0000256" key="3">
    <source>
        <dbReference type="ARBA" id="ARBA00022457"/>
    </source>
</evidence>
<keyword evidence="3" id="KW-0515">Mutator protein</keyword>
<dbReference type="Gene3D" id="3.90.79.10">
    <property type="entry name" value="Nucleoside Triphosphate Pyrophosphohydrolase"/>
    <property type="match status" value="1"/>
</dbReference>
<proteinExistence type="inferred from homology"/>
<name>A0A9D9H6R2_9SPIR</name>
<dbReference type="GO" id="GO:0035539">
    <property type="term" value="F:8-oxo-7,8-dihydrodeoxyguanosine triphosphate pyrophosphatase activity"/>
    <property type="evidence" value="ECO:0007669"/>
    <property type="project" value="UniProtKB-EC"/>
</dbReference>
<evidence type="ECO:0000259" key="17">
    <source>
        <dbReference type="PROSITE" id="PS51462"/>
    </source>
</evidence>
<dbReference type="EMBL" id="JADIMU010000032">
    <property type="protein sequence ID" value="MBO8443145.1"/>
    <property type="molecule type" value="Genomic_DNA"/>
</dbReference>
<keyword evidence="8" id="KW-0460">Magnesium</keyword>
<keyword evidence="4" id="KW-0235">DNA replication</keyword>
<keyword evidence="6" id="KW-0227">DNA damage</keyword>
<comment type="cofactor">
    <cofactor evidence="1">
        <name>Mg(2+)</name>
        <dbReference type="ChEBI" id="CHEBI:18420"/>
    </cofactor>
</comment>
<evidence type="ECO:0000313" key="19">
    <source>
        <dbReference type="Proteomes" id="UP000823633"/>
    </source>
</evidence>
<evidence type="ECO:0000256" key="12">
    <source>
        <dbReference type="ARBA" id="ARBA00038905"/>
    </source>
</evidence>
<comment type="caution">
    <text evidence="18">The sequence shown here is derived from an EMBL/GenBank/DDBJ whole genome shotgun (WGS) entry which is preliminary data.</text>
</comment>
<feature type="domain" description="Nudix hydrolase" evidence="17">
    <location>
        <begin position="2"/>
        <end position="129"/>
    </location>
</feature>
<evidence type="ECO:0000256" key="5">
    <source>
        <dbReference type="ARBA" id="ARBA00022723"/>
    </source>
</evidence>
<sequence>MEERITTAGIVVEEGRLLVGRRRTEGSLIDGRWEFIGGKNRWGESCEETLRREFMEELGVEVSVGDYLTQVDFTNAGVSYHLKAYEVVLLSHDFKLSVHSTLSFLSPEEVWKLDLVDSDRRILYFLLHKDGLKE</sequence>
<comment type="catalytic activity">
    <reaction evidence="11">
        <text>8-oxo-GTP + H2O = 8-oxo-GMP + diphosphate + H(+)</text>
        <dbReference type="Rhea" id="RHEA:67616"/>
        <dbReference type="ChEBI" id="CHEBI:15377"/>
        <dbReference type="ChEBI" id="CHEBI:15378"/>
        <dbReference type="ChEBI" id="CHEBI:33019"/>
        <dbReference type="ChEBI" id="CHEBI:143553"/>
        <dbReference type="ChEBI" id="CHEBI:145694"/>
    </reaction>
</comment>
<organism evidence="18 19">
    <name type="scientific">Candidatus Aphodenecus pullistercoris</name>
    <dbReference type="NCBI Taxonomy" id="2840669"/>
    <lineage>
        <taxon>Bacteria</taxon>
        <taxon>Pseudomonadati</taxon>
        <taxon>Spirochaetota</taxon>
        <taxon>Spirochaetia</taxon>
        <taxon>Spirochaetales</taxon>
        <taxon>Candidatus Aphodenecus</taxon>
    </lineage>
</organism>
<protein>
    <recommendedName>
        <fullName evidence="13">8-oxo-dGTP diphosphatase</fullName>
        <ecNumber evidence="12">3.6.1.55</ecNumber>
    </recommendedName>
    <alternativeName>
        <fullName evidence="16">7,8-dihydro-8-oxoguanine-triphosphatase</fullName>
    </alternativeName>
    <alternativeName>
        <fullName evidence="15">Mutator protein MutT</fullName>
    </alternativeName>
    <alternativeName>
        <fullName evidence="14">dGTP pyrophosphohydrolase</fullName>
    </alternativeName>
</protein>
<dbReference type="InterPro" id="IPR047127">
    <property type="entry name" value="MutT-like"/>
</dbReference>
<dbReference type="InterPro" id="IPR015797">
    <property type="entry name" value="NUDIX_hydrolase-like_dom_sf"/>
</dbReference>
<dbReference type="EC" id="3.6.1.55" evidence="12"/>
<evidence type="ECO:0000256" key="10">
    <source>
        <dbReference type="ARBA" id="ARBA00035861"/>
    </source>
</evidence>
<gene>
    <name evidence="18" type="ORF">IAC42_05240</name>
</gene>
<dbReference type="PROSITE" id="PS51462">
    <property type="entry name" value="NUDIX"/>
    <property type="match status" value="1"/>
</dbReference>
<evidence type="ECO:0000256" key="9">
    <source>
        <dbReference type="ARBA" id="ARBA00023204"/>
    </source>
</evidence>
<dbReference type="SUPFAM" id="SSF55811">
    <property type="entry name" value="Nudix"/>
    <property type="match status" value="1"/>
</dbReference>
<evidence type="ECO:0000256" key="11">
    <source>
        <dbReference type="ARBA" id="ARBA00036904"/>
    </source>
</evidence>
<evidence type="ECO:0000313" key="18">
    <source>
        <dbReference type="EMBL" id="MBO8443145.1"/>
    </source>
</evidence>
<accession>A0A9D9H6R2</accession>
<dbReference type="PROSITE" id="PS00893">
    <property type="entry name" value="NUDIX_BOX"/>
    <property type="match status" value="1"/>
</dbReference>